<dbReference type="SUPFAM" id="SSF51338">
    <property type="entry name" value="Composite domain of metallo-dependent hydrolases"/>
    <property type="match status" value="1"/>
</dbReference>
<evidence type="ECO:0000313" key="4">
    <source>
        <dbReference type="EMBL" id="MFH5774546.1"/>
    </source>
</evidence>
<accession>A0ABW7LJP4</accession>
<proteinExistence type="inferred from homology"/>
<dbReference type="InterPro" id="IPR011059">
    <property type="entry name" value="Metal-dep_hydrolase_composite"/>
</dbReference>
<comment type="similarity">
    <text evidence="1">Belongs to the metallo-dependent hydrolases superfamily. ATZ/TRZ family.</text>
</comment>
<evidence type="ECO:0000256" key="1">
    <source>
        <dbReference type="ARBA" id="ARBA00006745"/>
    </source>
</evidence>
<dbReference type="SUPFAM" id="SSF51556">
    <property type="entry name" value="Metallo-dependent hydrolases"/>
    <property type="match status" value="1"/>
</dbReference>
<reference evidence="4 5" key="1">
    <citation type="submission" date="2024-10" db="EMBL/GenBank/DDBJ databases">
        <title>Paracoccus drimophilus sp. nov., a novel bacterium from corn roots in Hunan.</title>
        <authorList>
            <person name="Li X."/>
        </authorList>
    </citation>
    <scope>NUCLEOTIDE SEQUENCE [LARGE SCALE GENOMIC DNA]</scope>
    <source>
        <strain evidence="4 5">NGMCC 1.201697</strain>
    </source>
</reference>
<keyword evidence="5" id="KW-1185">Reference proteome</keyword>
<name>A0ABW7LJP4_9RHOB</name>
<feature type="domain" description="Amidohydrolase-related" evidence="3">
    <location>
        <begin position="55"/>
        <end position="436"/>
    </location>
</feature>
<keyword evidence="2" id="KW-0378">Hydrolase</keyword>
<dbReference type="InterPro" id="IPR050287">
    <property type="entry name" value="MTA/SAH_deaminase"/>
</dbReference>
<sequence length="522" mass="57950">MTTIIRNVRLLDLDRQEGMTSTCDISITGGRIAGIGECLAIPEGAKLIEGNGNLLMPGLVNGHFHSAVNHMKGRLPSLPLEVFMLYECPELDVLRPTPREAYLRTMLGCIEMLRCGTTSVQDDCFFVPRPEPEIIDAVAQAYVDSGMRARLALDQPEVSELEKLPYLRELLPDDLRRELGRPSPTSRDDLLGLYDHLLSRWHGAAGGRIKAAVSCSAPQRVSPEYFAALDQLSRDHDLPFYAHMLETKLQRVFGRECLNGRSLVRYTADLGLLTERMNVIHAIWVDDADLELLADSGASVAHNPVSNLRLGSGVMRWRAMQDRGIPICLGVDEAIADDAVNMWSVMKTAALIHCITETDYERWPNPREILRAATTGGGHAMREPMLGQISVGAPADLNLIDLGTIAYVPLNDLPRQLVHCESGTSVLLTMVAGEVVRDSNGLTRIDEGTLLAEAREIFERKIGHMDEADRSVARYLPYYRKIYDLACEQDVEMERRVPHALVEGNRAPTPWPVGRSAGRPYQ</sequence>
<evidence type="ECO:0000313" key="5">
    <source>
        <dbReference type="Proteomes" id="UP001609376"/>
    </source>
</evidence>
<dbReference type="EMBL" id="JBIMPR010000006">
    <property type="protein sequence ID" value="MFH5774546.1"/>
    <property type="molecule type" value="Genomic_DNA"/>
</dbReference>
<comment type="caution">
    <text evidence="4">The sequence shown here is derived from an EMBL/GenBank/DDBJ whole genome shotgun (WGS) entry which is preliminary data.</text>
</comment>
<organism evidence="4 5">
    <name type="scientific">Paracoccus broussonetiae subsp. drimophilus</name>
    <dbReference type="NCBI Taxonomy" id="3373869"/>
    <lineage>
        <taxon>Bacteria</taxon>
        <taxon>Pseudomonadati</taxon>
        <taxon>Pseudomonadota</taxon>
        <taxon>Alphaproteobacteria</taxon>
        <taxon>Rhodobacterales</taxon>
        <taxon>Paracoccaceae</taxon>
        <taxon>Paracoccus</taxon>
        <taxon>Paracoccus broussonetiae</taxon>
    </lineage>
</organism>
<dbReference type="Gene3D" id="2.30.40.10">
    <property type="entry name" value="Urease, subunit C, domain 1"/>
    <property type="match status" value="1"/>
</dbReference>
<dbReference type="Gene3D" id="3.20.20.140">
    <property type="entry name" value="Metal-dependent hydrolases"/>
    <property type="match status" value="1"/>
</dbReference>
<dbReference type="RefSeq" id="WP_395133594.1">
    <property type="nucleotide sequence ID" value="NZ_JBIMPR010000006.1"/>
</dbReference>
<evidence type="ECO:0000256" key="2">
    <source>
        <dbReference type="ARBA" id="ARBA00022801"/>
    </source>
</evidence>
<gene>
    <name evidence="4" type="ORF">ACHFJ0_09865</name>
</gene>
<dbReference type="PANTHER" id="PTHR43794:SF11">
    <property type="entry name" value="AMIDOHYDROLASE-RELATED DOMAIN-CONTAINING PROTEIN"/>
    <property type="match status" value="1"/>
</dbReference>
<dbReference type="InterPro" id="IPR032466">
    <property type="entry name" value="Metal_Hydrolase"/>
</dbReference>
<protein>
    <submittedName>
        <fullName evidence="4">Amidohydrolase family protein</fullName>
    </submittedName>
</protein>
<dbReference type="PANTHER" id="PTHR43794">
    <property type="entry name" value="AMINOHYDROLASE SSNA-RELATED"/>
    <property type="match status" value="1"/>
</dbReference>
<dbReference type="Proteomes" id="UP001609376">
    <property type="component" value="Unassembled WGS sequence"/>
</dbReference>
<dbReference type="InterPro" id="IPR006680">
    <property type="entry name" value="Amidohydro-rel"/>
</dbReference>
<dbReference type="Pfam" id="PF01979">
    <property type="entry name" value="Amidohydro_1"/>
    <property type="match status" value="1"/>
</dbReference>
<evidence type="ECO:0000259" key="3">
    <source>
        <dbReference type="Pfam" id="PF01979"/>
    </source>
</evidence>